<feature type="transmembrane region" description="Helical" evidence="1">
    <location>
        <begin position="267"/>
        <end position="288"/>
    </location>
</feature>
<dbReference type="GO" id="GO:0008237">
    <property type="term" value="F:metallopeptidase activity"/>
    <property type="evidence" value="ECO:0007669"/>
    <property type="project" value="UniProtKB-KW"/>
</dbReference>
<dbReference type="GO" id="GO:0004175">
    <property type="term" value="F:endopeptidase activity"/>
    <property type="evidence" value="ECO:0007669"/>
    <property type="project" value="UniProtKB-ARBA"/>
</dbReference>
<protein>
    <submittedName>
        <fullName evidence="3">CPBP family intramembrane metalloprotease</fullName>
    </submittedName>
</protein>
<feature type="transmembrane region" description="Helical" evidence="1">
    <location>
        <begin position="74"/>
        <end position="96"/>
    </location>
</feature>
<gene>
    <name evidence="3" type="ORF">D4A35_02185</name>
</gene>
<dbReference type="GO" id="GO:0006508">
    <property type="term" value="P:proteolysis"/>
    <property type="evidence" value="ECO:0007669"/>
    <property type="project" value="UniProtKB-KW"/>
</dbReference>
<evidence type="ECO:0000256" key="1">
    <source>
        <dbReference type="SAM" id="Phobius"/>
    </source>
</evidence>
<dbReference type="Proteomes" id="UP000326961">
    <property type="component" value="Chromosome"/>
</dbReference>
<feature type="transmembrane region" description="Helical" evidence="1">
    <location>
        <begin position="31"/>
        <end position="54"/>
    </location>
</feature>
<feature type="transmembrane region" description="Helical" evidence="1">
    <location>
        <begin position="171"/>
        <end position="187"/>
    </location>
</feature>
<dbReference type="PANTHER" id="PTHR35797">
    <property type="entry name" value="PROTEASE-RELATED"/>
    <property type="match status" value="1"/>
</dbReference>
<accession>A0A5P3XBS4</accession>
<dbReference type="GO" id="GO:0080120">
    <property type="term" value="P:CAAX-box protein maturation"/>
    <property type="evidence" value="ECO:0007669"/>
    <property type="project" value="UniProtKB-ARBA"/>
</dbReference>
<dbReference type="InterPro" id="IPR003675">
    <property type="entry name" value="Rce1/LyrA-like_dom"/>
</dbReference>
<evidence type="ECO:0000313" key="4">
    <source>
        <dbReference type="Proteomes" id="UP000326961"/>
    </source>
</evidence>
<reference evidence="3 4" key="1">
    <citation type="submission" date="2018-09" db="EMBL/GenBank/DDBJ databases">
        <title>A clostridial neurotoxin that targets Anopheles mosquitoes.</title>
        <authorList>
            <person name="Contreras E."/>
            <person name="Masuyer G."/>
            <person name="Qureshi N."/>
            <person name="Chawla S."/>
            <person name="Lim H.L."/>
            <person name="Chen J."/>
            <person name="Stenmark P."/>
            <person name="Gill S."/>
        </authorList>
    </citation>
    <scope>NUCLEOTIDE SEQUENCE [LARGE SCALE GENOMIC DNA]</scope>
    <source>
        <strain evidence="3 4">Cbm</strain>
    </source>
</reference>
<name>A0A5P3XBS4_PARBF</name>
<keyword evidence="3" id="KW-0378">Hydrolase</keyword>
<dbReference type="RefSeq" id="WP_150885625.1">
    <property type="nucleotide sequence ID" value="NZ_CP032452.1"/>
</dbReference>
<feature type="transmembrane region" description="Helical" evidence="1">
    <location>
        <begin position="131"/>
        <end position="150"/>
    </location>
</feature>
<feature type="transmembrane region" description="Helical" evidence="1">
    <location>
        <begin position="234"/>
        <end position="255"/>
    </location>
</feature>
<keyword evidence="1" id="KW-0812">Transmembrane</keyword>
<keyword evidence="3" id="KW-0482">Metalloprotease</keyword>
<evidence type="ECO:0000313" key="3">
    <source>
        <dbReference type="EMBL" id="QEZ67800.1"/>
    </source>
</evidence>
<dbReference type="Pfam" id="PF02517">
    <property type="entry name" value="Rce1-like"/>
    <property type="match status" value="1"/>
</dbReference>
<dbReference type="EMBL" id="CP032452">
    <property type="protein sequence ID" value="QEZ67800.1"/>
    <property type="molecule type" value="Genomic_DNA"/>
</dbReference>
<dbReference type="PANTHER" id="PTHR35797:SF1">
    <property type="entry name" value="PROTEASE"/>
    <property type="match status" value="1"/>
</dbReference>
<sequence>MKKVKTFLAITFILTWVISFGLMIQDGYKNPYAIVIIMGCMFMPAIGVILTTIITKGSIKDVWIKPNLKGNIKYYLIAWLLPFLLIILGIVVYYLVFPGNFDGSMSTMINATKEQLSSAGQSIPSDNQLKAMLLTQIATSIFVAPVINFIPCLGEELGWRGYLLPNLLEKFTPLKATIISGVIWGIWHTPMIAMGHNYGLGYPTAPWGGIFAMTIFCIFAGSILSYVTLKTKSCIPAVISHAMINGFAGTGVLFMKGNISNPFIGPMPMGILGGIGIILGGLVCYKIISKMNAKGKLYNY</sequence>
<keyword evidence="3" id="KW-0645">Protease</keyword>
<dbReference type="InterPro" id="IPR042150">
    <property type="entry name" value="MmRce1-like"/>
</dbReference>
<keyword evidence="1" id="KW-1133">Transmembrane helix</keyword>
<proteinExistence type="predicted"/>
<dbReference type="AlphaFoldDB" id="A0A5P3XBS4"/>
<evidence type="ECO:0000259" key="2">
    <source>
        <dbReference type="Pfam" id="PF02517"/>
    </source>
</evidence>
<feature type="transmembrane region" description="Helical" evidence="1">
    <location>
        <begin position="7"/>
        <end position="25"/>
    </location>
</feature>
<organism evidence="3 4">
    <name type="scientific">Paraclostridium bifermentans</name>
    <name type="common">Clostridium bifermentans</name>
    <dbReference type="NCBI Taxonomy" id="1490"/>
    <lineage>
        <taxon>Bacteria</taxon>
        <taxon>Bacillati</taxon>
        <taxon>Bacillota</taxon>
        <taxon>Clostridia</taxon>
        <taxon>Peptostreptococcales</taxon>
        <taxon>Peptostreptococcaceae</taxon>
        <taxon>Paraclostridium</taxon>
    </lineage>
</organism>
<keyword evidence="1" id="KW-0472">Membrane</keyword>
<feature type="domain" description="CAAX prenyl protease 2/Lysostaphin resistance protein A-like" evidence="2">
    <location>
        <begin position="140"/>
        <end position="246"/>
    </location>
</feature>
<feature type="transmembrane region" description="Helical" evidence="1">
    <location>
        <begin position="207"/>
        <end position="227"/>
    </location>
</feature>